<reference evidence="2" key="1">
    <citation type="submission" date="2016-01" db="EMBL/GenBank/DDBJ databases">
        <authorList>
            <person name="Mitreva M."/>
            <person name="Pepin K.H."/>
            <person name="Mihindukulasuriya K.A."/>
            <person name="Fulton R."/>
            <person name="Fronick C."/>
            <person name="O'Laughlin M."/>
            <person name="Miner T."/>
            <person name="Herter B."/>
            <person name="Rosa B.A."/>
            <person name="Cordes M."/>
            <person name="Tomlinson C."/>
            <person name="Wollam A."/>
            <person name="Palsikar V.B."/>
            <person name="Mardis E.R."/>
            <person name="Wilson R.K."/>
        </authorList>
    </citation>
    <scope>NUCLEOTIDE SEQUENCE [LARGE SCALE GENOMIC DNA]</scope>
    <source>
        <strain evidence="2">DNF00019</strain>
    </source>
</reference>
<protein>
    <submittedName>
        <fullName evidence="1">YqeY-like protein</fullName>
    </submittedName>
</protein>
<dbReference type="InterPro" id="IPR019004">
    <property type="entry name" value="YqeY/Aim41"/>
</dbReference>
<dbReference type="InterPro" id="IPR042184">
    <property type="entry name" value="YqeY/Aim41_N"/>
</dbReference>
<dbReference type="InterPro" id="IPR023168">
    <property type="entry name" value="GatB_Yqey_C_2"/>
</dbReference>
<comment type="caution">
    <text evidence="1">The sequence shown here is derived from an EMBL/GenBank/DDBJ whole genome shotgun (WGS) entry which is preliminary data.</text>
</comment>
<dbReference type="OrthoDB" id="5244551at2"/>
<dbReference type="PANTHER" id="PTHR28055">
    <property type="entry name" value="ALTERED INHERITANCE OF MITOCHONDRIA PROTEIN 41, MITOCHONDRIAL"/>
    <property type="match status" value="1"/>
</dbReference>
<proteinExistence type="predicted"/>
<dbReference type="Pfam" id="PF09424">
    <property type="entry name" value="YqeY"/>
    <property type="match status" value="1"/>
</dbReference>
<dbReference type="Gene3D" id="1.10.10.410">
    <property type="match status" value="1"/>
</dbReference>
<dbReference type="Gene3D" id="1.10.1510.10">
    <property type="entry name" value="Uncharacterised protein YqeY/AIM41 PF09424, N-terminal domain"/>
    <property type="match status" value="1"/>
</dbReference>
<dbReference type="AlphaFoldDB" id="A0A133XTZ0"/>
<dbReference type="Proteomes" id="UP000070675">
    <property type="component" value="Unassembled WGS sequence"/>
</dbReference>
<evidence type="ECO:0000313" key="2">
    <source>
        <dbReference type="Proteomes" id="UP000070675"/>
    </source>
</evidence>
<dbReference type="PANTHER" id="PTHR28055:SF1">
    <property type="entry name" value="ALTERED INHERITANCE OF MITOCHONDRIA PROTEIN 41, MITOCHONDRIAL"/>
    <property type="match status" value="1"/>
</dbReference>
<keyword evidence="2" id="KW-1185">Reference proteome</keyword>
<name>A0A133XTZ0_9ACTN</name>
<dbReference type="GO" id="GO:0016884">
    <property type="term" value="F:carbon-nitrogen ligase activity, with glutamine as amido-N-donor"/>
    <property type="evidence" value="ECO:0007669"/>
    <property type="project" value="InterPro"/>
</dbReference>
<evidence type="ECO:0000313" key="1">
    <source>
        <dbReference type="EMBL" id="KXB34405.1"/>
    </source>
</evidence>
<dbReference type="PATRIC" id="fig|1393034.3.peg.814"/>
<accession>A0A133XTZ0</accession>
<sequence length="149" mass="16388">MQKAALLTQIKDAMKARDKVRLSILRQINQAIKQIEVDQRREVTEADVDACTKKLLKVTREELDALNKADAQSHADRIADLFQQADILSSLLPTQLEGAALAQQIDELIDSLQATTKRDMGKLMGALSKQTNGNFDKPAAAAYLGSKLV</sequence>
<dbReference type="InterPro" id="IPR003789">
    <property type="entry name" value="Asn/Gln_tRNA_amidoTrase-B-like"/>
</dbReference>
<dbReference type="STRING" id="1393034.HMPREF3192_00844"/>
<dbReference type="SUPFAM" id="SSF89095">
    <property type="entry name" value="GatB/YqeY motif"/>
    <property type="match status" value="1"/>
</dbReference>
<gene>
    <name evidence="1" type="ORF">HMPREF3192_00844</name>
</gene>
<dbReference type="RefSeq" id="WP_066305474.1">
    <property type="nucleotide sequence ID" value="NZ_KQ959495.1"/>
</dbReference>
<organism evidence="1 2">
    <name type="scientific">Atopobium deltae</name>
    <dbReference type="NCBI Taxonomy" id="1393034"/>
    <lineage>
        <taxon>Bacteria</taxon>
        <taxon>Bacillati</taxon>
        <taxon>Actinomycetota</taxon>
        <taxon>Coriobacteriia</taxon>
        <taxon>Coriobacteriales</taxon>
        <taxon>Atopobiaceae</taxon>
        <taxon>Atopobium</taxon>
    </lineage>
</organism>
<dbReference type="EMBL" id="LSCR01000015">
    <property type="protein sequence ID" value="KXB34405.1"/>
    <property type="molecule type" value="Genomic_DNA"/>
</dbReference>